<dbReference type="OrthoDB" id="9782889at2"/>
<dbReference type="PROSITE" id="PS01232">
    <property type="entry name" value="PNP_UDP_1"/>
    <property type="match status" value="1"/>
</dbReference>
<dbReference type="PANTHER" id="PTHR43691:SF11">
    <property type="entry name" value="FI09636P-RELATED"/>
    <property type="match status" value="1"/>
</dbReference>
<dbReference type="GO" id="GO:0006152">
    <property type="term" value="P:purine nucleoside catabolic process"/>
    <property type="evidence" value="ECO:0007669"/>
    <property type="project" value="TreeGrafter"/>
</dbReference>
<evidence type="ECO:0000313" key="8">
    <source>
        <dbReference type="EMBL" id="PWL55691.1"/>
    </source>
</evidence>
<evidence type="ECO:0000256" key="1">
    <source>
        <dbReference type="ARBA" id="ARBA00010456"/>
    </source>
</evidence>
<evidence type="ECO:0000259" key="7">
    <source>
        <dbReference type="Pfam" id="PF01048"/>
    </source>
</evidence>
<dbReference type="Pfam" id="PF01048">
    <property type="entry name" value="PNP_UDP_1"/>
    <property type="match status" value="1"/>
</dbReference>
<dbReference type="Proteomes" id="UP000246114">
    <property type="component" value="Unassembled WGS sequence"/>
</dbReference>
<gene>
    <name evidence="8" type="primary">deoD</name>
    <name evidence="8" type="ORF">DBY38_00810</name>
    <name evidence="9" type="ORF">SAMN04487885_13017</name>
</gene>
<comment type="similarity">
    <text evidence="1">Belongs to the PNP/UDP phosphorylase family.</text>
</comment>
<dbReference type="Gene3D" id="3.40.50.1580">
    <property type="entry name" value="Nucleoside phosphorylase domain"/>
    <property type="match status" value="1"/>
</dbReference>
<evidence type="ECO:0000313" key="9">
    <source>
        <dbReference type="EMBL" id="SFG16422.1"/>
    </source>
</evidence>
<evidence type="ECO:0000256" key="2">
    <source>
        <dbReference type="ARBA" id="ARBA00011888"/>
    </source>
</evidence>
<evidence type="ECO:0000256" key="4">
    <source>
        <dbReference type="ARBA" id="ARBA00022676"/>
    </source>
</evidence>
<dbReference type="Proteomes" id="UP000182135">
    <property type="component" value="Unassembled WGS sequence"/>
</dbReference>
<dbReference type="GO" id="GO:0004731">
    <property type="term" value="F:purine-nucleoside phosphorylase activity"/>
    <property type="evidence" value="ECO:0007669"/>
    <property type="project" value="InterPro"/>
</dbReference>
<evidence type="ECO:0000256" key="3">
    <source>
        <dbReference type="ARBA" id="ARBA00021980"/>
    </source>
</evidence>
<dbReference type="NCBIfam" id="TIGR00107">
    <property type="entry name" value="deoD"/>
    <property type="match status" value="1"/>
</dbReference>
<evidence type="ECO:0000313" key="11">
    <source>
        <dbReference type="Proteomes" id="UP000246114"/>
    </source>
</evidence>
<dbReference type="EMBL" id="QAMZ01000004">
    <property type="protein sequence ID" value="PWL55691.1"/>
    <property type="molecule type" value="Genomic_DNA"/>
</dbReference>
<proteinExistence type="inferred from homology"/>
<dbReference type="GO" id="GO:0005829">
    <property type="term" value="C:cytosol"/>
    <property type="evidence" value="ECO:0007669"/>
    <property type="project" value="TreeGrafter"/>
</dbReference>
<dbReference type="CDD" id="cd09006">
    <property type="entry name" value="PNP_EcPNPI-like"/>
    <property type="match status" value="1"/>
</dbReference>
<dbReference type="InterPro" id="IPR035994">
    <property type="entry name" value="Nucleoside_phosphorylase_sf"/>
</dbReference>
<dbReference type="PANTHER" id="PTHR43691">
    <property type="entry name" value="URIDINE PHOSPHORYLASE"/>
    <property type="match status" value="1"/>
</dbReference>
<dbReference type="InterPro" id="IPR018016">
    <property type="entry name" value="Nucleoside_phosphorylase_CS"/>
</dbReference>
<comment type="catalytic activity">
    <reaction evidence="6">
        <text>uridine + phosphate = alpha-D-ribose 1-phosphate + uracil</text>
        <dbReference type="Rhea" id="RHEA:24388"/>
        <dbReference type="ChEBI" id="CHEBI:16704"/>
        <dbReference type="ChEBI" id="CHEBI:17568"/>
        <dbReference type="ChEBI" id="CHEBI:43474"/>
        <dbReference type="ChEBI" id="CHEBI:57720"/>
        <dbReference type="EC" id="2.4.2.3"/>
    </reaction>
</comment>
<sequence>MSTPHNAAKSGEIAKTVLMPGDPLRAKFIAETYLENPVQFNTVRNMFGYTGTYKGHKVSVMGSGMGMPSIGIYSYELYKFYGVENIIRIGSAGAYTDKLNLFDIVLADSAWSESSFAKAQAGDENDVQYPSQSLNEKIEEAAKKINKPITKARIHSSDVFYHEDNVDGFNEFYTKHNCVCVEMESFALFHNAKVLGKNAACILTISDSLVTHEATTAEERQLSFNNMMEVALESAIML</sequence>
<dbReference type="InterPro" id="IPR000845">
    <property type="entry name" value="Nucleoside_phosphorylase_d"/>
</dbReference>
<evidence type="ECO:0000256" key="5">
    <source>
        <dbReference type="ARBA" id="ARBA00022679"/>
    </source>
</evidence>
<protein>
    <recommendedName>
        <fullName evidence="3">Uridine phosphorylase</fullName>
        <ecNumber evidence="2">2.4.2.3</ecNumber>
    </recommendedName>
</protein>
<keyword evidence="4" id="KW-0328">Glycosyltransferase</keyword>
<dbReference type="GeneID" id="90545973"/>
<dbReference type="RefSeq" id="WP_027637662.1">
    <property type="nucleotide sequence ID" value="NZ_BAAACD010000002.1"/>
</dbReference>
<dbReference type="EC" id="2.4.2.3" evidence="2"/>
<dbReference type="EMBL" id="FOOE01000030">
    <property type="protein sequence ID" value="SFG16422.1"/>
    <property type="molecule type" value="Genomic_DNA"/>
</dbReference>
<dbReference type="NCBIfam" id="NF004489">
    <property type="entry name" value="PRK05819.1"/>
    <property type="match status" value="1"/>
</dbReference>
<dbReference type="AlphaFoldDB" id="A0A1I2PJS7"/>
<organism evidence="9 10">
    <name type="scientific">Clostridium cadaveris</name>
    <dbReference type="NCBI Taxonomy" id="1529"/>
    <lineage>
        <taxon>Bacteria</taxon>
        <taxon>Bacillati</taxon>
        <taxon>Bacillota</taxon>
        <taxon>Clostridia</taxon>
        <taxon>Eubacteriales</taxon>
        <taxon>Clostridiaceae</taxon>
        <taxon>Clostridium</taxon>
    </lineage>
</organism>
<feature type="domain" description="Nucleoside phosphorylase" evidence="7">
    <location>
        <begin position="16"/>
        <end position="226"/>
    </location>
</feature>
<dbReference type="eggNOG" id="COG0813">
    <property type="taxonomic scope" value="Bacteria"/>
</dbReference>
<dbReference type="STRING" id="1529.SAMN04487885_13017"/>
<keyword evidence="5" id="KW-0808">Transferase</keyword>
<accession>A0A1I2PJS7</accession>
<name>A0A1I2PJS7_9CLOT</name>
<keyword evidence="10" id="KW-1185">Reference proteome</keyword>
<reference evidence="8 11" key="2">
    <citation type="submission" date="2018-03" db="EMBL/GenBank/DDBJ databases">
        <title>The uncultured portion of the human microbiome is neutrally assembled.</title>
        <authorList>
            <person name="Jeraldo P."/>
            <person name="Boardman L."/>
            <person name="White B.A."/>
            <person name="Nelson H."/>
            <person name="Goldenfeld N."/>
            <person name="Chia N."/>
        </authorList>
    </citation>
    <scope>NUCLEOTIDE SEQUENCE [LARGE SCALE GENOMIC DNA]</scope>
    <source>
        <strain evidence="8">CIM:MAG 903</strain>
    </source>
</reference>
<evidence type="ECO:0000256" key="6">
    <source>
        <dbReference type="ARBA" id="ARBA00048447"/>
    </source>
</evidence>
<dbReference type="SUPFAM" id="SSF53167">
    <property type="entry name" value="Purine and uridine phosphorylases"/>
    <property type="match status" value="1"/>
</dbReference>
<dbReference type="InterPro" id="IPR004402">
    <property type="entry name" value="DeoD-type"/>
</dbReference>
<dbReference type="GO" id="GO:0004850">
    <property type="term" value="F:uridine phosphorylase activity"/>
    <property type="evidence" value="ECO:0007669"/>
    <property type="project" value="UniProtKB-EC"/>
</dbReference>
<reference evidence="9 10" key="1">
    <citation type="submission" date="2016-10" db="EMBL/GenBank/DDBJ databases">
        <authorList>
            <person name="de Groot N.N."/>
        </authorList>
    </citation>
    <scope>NUCLEOTIDE SEQUENCE [LARGE SCALE GENOMIC DNA]</scope>
    <source>
        <strain evidence="9 10">NLAE-zl-G419</strain>
    </source>
</reference>
<evidence type="ECO:0000313" key="10">
    <source>
        <dbReference type="Proteomes" id="UP000182135"/>
    </source>
</evidence>